<name>A0A239V783_9MICO</name>
<proteinExistence type="predicted"/>
<evidence type="ECO:0000313" key="1">
    <source>
        <dbReference type="EMBL" id="SNV18111.1"/>
    </source>
</evidence>
<dbReference type="EMBL" id="LT906453">
    <property type="protein sequence ID" value="SNV18111.1"/>
    <property type="molecule type" value="Genomic_DNA"/>
</dbReference>
<keyword evidence="2" id="KW-1185">Reference proteome</keyword>
<dbReference type="Proteomes" id="UP000242637">
    <property type="component" value="Chromosome 1"/>
</dbReference>
<evidence type="ECO:0000313" key="2">
    <source>
        <dbReference type="Proteomes" id="UP000242637"/>
    </source>
</evidence>
<gene>
    <name evidence="1" type="ORF">SAMEA4475696_00371</name>
</gene>
<dbReference type="KEGG" id="dco:SAMEA4475696_0371"/>
<protein>
    <submittedName>
        <fullName evidence="1">Uncharacterized protein</fullName>
    </submittedName>
</protein>
<dbReference type="AlphaFoldDB" id="A0A239V783"/>
<organism evidence="1 2">
    <name type="scientific">Dermatophilus congolensis</name>
    <dbReference type="NCBI Taxonomy" id="1863"/>
    <lineage>
        <taxon>Bacteria</taxon>
        <taxon>Bacillati</taxon>
        <taxon>Actinomycetota</taxon>
        <taxon>Actinomycetes</taxon>
        <taxon>Micrococcales</taxon>
        <taxon>Dermatophilaceae</taxon>
        <taxon>Dermatophilus</taxon>
    </lineage>
</organism>
<sequence>MGCCCVGQGVVSGGDEWGDVFWVDGHWGVGGAGGCLCGWQGCFGAGNGGFSALQHGVVDAEVVDGGGAGVGSGEGVAGGVVGVGEVVVVGVVVELGCFSQGQGGAGAVAKFVVFVSCPVMMSPR</sequence>
<reference evidence="1 2" key="1">
    <citation type="submission" date="2017-06" db="EMBL/GenBank/DDBJ databases">
        <authorList>
            <consortium name="Pathogen Informatics"/>
        </authorList>
    </citation>
    <scope>NUCLEOTIDE SEQUENCE [LARGE SCALE GENOMIC DNA]</scope>
    <source>
        <strain evidence="1 2">NCTC13039</strain>
    </source>
</reference>
<accession>A0A239V783</accession>